<name>A0A061IT39_TRYRA</name>
<reference evidence="1 2" key="1">
    <citation type="submission" date="2013-07" db="EMBL/GenBank/DDBJ databases">
        <authorList>
            <person name="Stoco P.H."/>
            <person name="Wagner G."/>
            <person name="Gerber A."/>
            <person name="Zaha A."/>
            <person name="Thompson C."/>
            <person name="Bartholomeu D.C."/>
            <person name="Luckemeyer D.D."/>
            <person name="Bahia D."/>
            <person name="Loreto E."/>
            <person name="Prestes E.B."/>
            <person name="Lima F.M."/>
            <person name="Rodrigues-Luiz G."/>
            <person name="Vallejo G.A."/>
            <person name="Filho J.F."/>
            <person name="Monteiro K.M."/>
            <person name="Tyler K.M."/>
            <person name="de Almeida L.G."/>
            <person name="Ortiz M.F."/>
            <person name="Siervo M.A."/>
            <person name="de Moraes M.H."/>
            <person name="Cunha O.L."/>
            <person name="Mendonca-Neto R."/>
            <person name="Silva R."/>
            <person name="Teixeira S.M."/>
            <person name="Murta S.M."/>
            <person name="Sincero T.C."/>
            <person name="Mendes T.A."/>
            <person name="Urmenyi T.P."/>
            <person name="Silva V.G."/>
            <person name="da Rocha W.D."/>
            <person name="Andersson B."/>
            <person name="Romanha A.J."/>
            <person name="Steindel M."/>
            <person name="de Vasconcelos A.T."/>
            <person name="Grisard E.C."/>
        </authorList>
    </citation>
    <scope>NUCLEOTIDE SEQUENCE [LARGE SCALE GENOMIC DNA]</scope>
    <source>
        <strain evidence="1 2">SC58</strain>
    </source>
</reference>
<evidence type="ECO:0000313" key="1">
    <source>
        <dbReference type="EMBL" id="ESL04961.1"/>
    </source>
</evidence>
<comment type="caution">
    <text evidence="1">The sequence shown here is derived from an EMBL/GenBank/DDBJ whole genome shotgun (WGS) entry which is preliminary data.</text>
</comment>
<organism evidence="1 2">
    <name type="scientific">Trypanosoma rangeli SC58</name>
    <dbReference type="NCBI Taxonomy" id="429131"/>
    <lineage>
        <taxon>Eukaryota</taxon>
        <taxon>Discoba</taxon>
        <taxon>Euglenozoa</taxon>
        <taxon>Kinetoplastea</taxon>
        <taxon>Metakinetoplastina</taxon>
        <taxon>Trypanosomatida</taxon>
        <taxon>Trypanosomatidae</taxon>
        <taxon>Trypanosoma</taxon>
        <taxon>Herpetosoma</taxon>
    </lineage>
</organism>
<proteinExistence type="predicted"/>
<dbReference type="Proteomes" id="UP000031737">
    <property type="component" value="Unassembled WGS sequence"/>
</dbReference>
<dbReference type="VEuPathDB" id="TriTrypDB:TRSC58_07467"/>
<accession>A0A061IT39</accession>
<dbReference type="AlphaFoldDB" id="A0A061IT39"/>
<dbReference type="EMBL" id="AUPL01007773">
    <property type="protein sequence ID" value="ESL04961.1"/>
    <property type="molecule type" value="Genomic_DNA"/>
</dbReference>
<evidence type="ECO:0000313" key="2">
    <source>
        <dbReference type="Proteomes" id="UP000031737"/>
    </source>
</evidence>
<protein>
    <submittedName>
        <fullName evidence="1">Uncharacterized protein</fullName>
    </submittedName>
</protein>
<keyword evidence="2" id="KW-1185">Reference proteome</keyword>
<sequence>MKGRHGSQERKKGEEKEKEGVKIKRVVGGGRPAVCVVGWEAMMKWCVYLRCFFCGRVEWWGYIEGVGEIFCWC</sequence>
<gene>
    <name evidence="1" type="ORF">TRSC58_07467</name>
</gene>